<evidence type="ECO:0000313" key="2">
    <source>
        <dbReference type="EMBL" id="MCS0495944.1"/>
    </source>
</evidence>
<feature type="transmembrane region" description="Helical" evidence="1">
    <location>
        <begin position="86"/>
        <end position="115"/>
    </location>
</feature>
<keyword evidence="1" id="KW-0812">Transmembrane</keyword>
<protein>
    <submittedName>
        <fullName evidence="2">Uncharacterized protein</fullName>
    </submittedName>
</protein>
<gene>
    <name evidence="2" type="ORF">NVS89_12620</name>
</gene>
<evidence type="ECO:0000256" key="1">
    <source>
        <dbReference type="SAM" id="Phobius"/>
    </source>
</evidence>
<keyword evidence="1" id="KW-0472">Membrane</keyword>
<organism evidence="2 3">
    <name type="scientific">Ancylobacter mangrovi</name>
    <dbReference type="NCBI Taxonomy" id="2972472"/>
    <lineage>
        <taxon>Bacteria</taxon>
        <taxon>Pseudomonadati</taxon>
        <taxon>Pseudomonadota</taxon>
        <taxon>Alphaproteobacteria</taxon>
        <taxon>Hyphomicrobiales</taxon>
        <taxon>Xanthobacteraceae</taxon>
        <taxon>Ancylobacter</taxon>
    </lineage>
</organism>
<keyword evidence="3" id="KW-1185">Reference proteome</keyword>
<dbReference type="AlphaFoldDB" id="A0A9X2PC21"/>
<dbReference type="EMBL" id="JANTHZ010000005">
    <property type="protein sequence ID" value="MCS0495944.1"/>
    <property type="molecule type" value="Genomic_DNA"/>
</dbReference>
<comment type="caution">
    <text evidence="2">The sequence shown here is derived from an EMBL/GenBank/DDBJ whole genome shotgun (WGS) entry which is preliminary data.</text>
</comment>
<accession>A0A9X2PC21</accession>
<sequence>MTRSPVPPARARRRPLRAGLLFLLRLLLAIIILADELFRPFYRPLIDRLAALRLMQAFERWVGARSPFTILVLLAIPYLTVEPFKFIALIWIADGAVRTGTLALVLAYLISFVVVERIFTAGRPKLMTIAWMAWLIETATAVQRQLFAWLRIDLIKQETLRQLRRLRASLR</sequence>
<keyword evidence="1" id="KW-1133">Transmembrane helix</keyword>
<reference evidence="2" key="1">
    <citation type="submission" date="2022-08" db="EMBL/GenBank/DDBJ databases">
        <authorList>
            <person name="Li F."/>
        </authorList>
    </citation>
    <scope>NUCLEOTIDE SEQUENCE</scope>
    <source>
        <strain evidence="2">MQZ15Z-1</strain>
    </source>
</reference>
<proteinExistence type="predicted"/>
<evidence type="ECO:0000313" key="3">
    <source>
        <dbReference type="Proteomes" id="UP001151088"/>
    </source>
</evidence>
<name>A0A9X2PC21_9HYPH</name>
<feature type="transmembrane region" description="Helical" evidence="1">
    <location>
        <begin position="20"/>
        <end position="42"/>
    </location>
</feature>
<dbReference type="Proteomes" id="UP001151088">
    <property type="component" value="Unassembled WGS sequence"/>
</dbReference>
<dbReference type="RefSeq" id="WP_258733112.1">
    <property type="nucleotide sequence ID" value="NZ_JANTHZ010000005.1"/>
</dbReference>